<accession>A0A225DDW8</accession>
<dbReference type="InterPro" id="IPR053812">
    <property type="entry name" value="HTH_Sigma70_ECF-like"/>
</dbReference>
<dbReference type="Gene3D" id="1.10.1740.10">
    <property type="match status" value="1"/>
</dbReference>
<name>A0A225DDW8_9BACT</name>
<dbReference type="Proteomes" id="UP000214646">
    <property type="component" value="Unassembled WGS sequence"/>
</dbReference>
<dbReference type="Pfam" id="PF07638">
    <property type="entry name" value="Sigma70_ECF"/>
    <property type="match status" value="1"/>
</dbReference>
<dbReference type="InterPro" id="IPR036388">
    <property type="entry name" value="WH-like_DNA-bd_sf"/>
</dbReference>
<protein>
    <recommendedName>
        <fullName evidence="2">RNA polymerase sigma-70 ECF-like HTH domain-containing protein</fullName>
    </recommendedName>
</protein>
<gene>
    <name evidence="3" type="ORF">FRUB_09500</name>
</gene>
<sequence>MDEAPPGGSVTMLLAQVKARDPAVAQALWDRYFARLVALARARLAAAPRATGYEEDVALSAFHCFWEAASAGRFPRLDDRDDLWQVLLVITTRKAVGRVRHETRVKRGGKRGPGPSAAPETGPGPDAAVATGPSPEEVAEVTEACGRLLGRLGDGDLRSVAVWKMEGYTNAEIADRLGRSVPTVERKLATIRVIWEREGGE</sequence>
<reference evidence="4" key="1">
    <citation type="submission" date="2017-06" db="EMBL/GenBank/DDBJ databases">
        <title>Genome analysis of Fimbriiglobus ruber SP5, the first member of the order Planctomycetales with confirmed chitinolytic capability.</title>
        <authorList>
            <person name="Ravin N.V."/>
            <person name="Rakitin A.L."/>
            <person name="Ivanova A.A."/>
            <person name="Beletsky A.V."/>
            <person name="Kulichevskaya I.S."/>
            <person name="Mardanov A.V."/>
            <person name="Dedysh S.N."/>
        </authorList>
    </citation>
    <scope>NUCLEOTIDE SEQUENCE [LARGE SCALE GENOMIC DNA]</scope>
    <source>
        <strain evidence="4">SP5</strain>
    </source>
</reference>
<evidence type="ECO:0000259" key="2">
    <source>
        <dbReference type="Pfam" id="PF07638"/>
    </source>
</evidence>
<dbReference type="InterPro" id="IPR013325">
    <property type="entry name" value="RNA_pol_sigma_r2"/>
</dbReference>
<dbReference type="RefSeq" id="WP_088259944.1">
    <property type="nucleotide sequence ID" value="NZ_NIDE01000018.1"/>
</dbReference>
<feature type="domain" description="RNA polymerase sigma-70 ECF-like HTH" evidence="2">
    <location>
        <begin position="9"/>
        <end position="197"/>
    </location>
</feature>
<dbReference type="EMBL" id="NIDE01000018">
    <property type="protein sequence ID" value="OWK35339.1"/>
    <property type="molecule type" value="Genomic_DNA"/>
</dbReference>
<dbReference type="GO" id="GO:0003700">
    <property type="term" value="F:DNA-binding transcription factor activity"/>
    <property type="evidence" value="ECO:0007669"/>
    <property type="project" value="InterPro"/>
</dbReference>
<evidence type="ECO:0000313" key="4">
    <source>
        <dbReference type="Proteomes" id="UP000214646"/>
    </source>
</evidence>
<dbReference type="AlphaFoldDB" id="A0A225DDW8"/>
<dbReference type="OrthoDB" id="291381at2"/>
<evidence type="ECO:0000313" key="3">
    <source>
        <dbReference type="EMBL" id="OWK35339.1"/>
    </source>
</evidence>
<feature type="compositionally biased region" description="Basic residues" evidence="1">
    <location>
        <begin position="101"/>
        <end position="110"/>
    </location>
</feature>
<dbReference type="SUPFAM" id="SSF46894">
    <property type="entry name" value="C-terminal effector domain of the bipartite response regulators"/>
    <property type="match status" value="1"/>
</dbReference>
<feature type="region of interest" description="Disordered" evidence="1">
    <location>
        <begin position="101"/>
        <end position="137"/>
    </location>
</feature>
<keyword evidence="4" id="KW-1185">Reference proteome</keyword>
<organism evidence="3 4">
    <name type="scientific">Fimbriiglobus ruber</name>
    <dbReference type="NCBI Taxonomy" id="1908690"/>
    <lineage>
        <taxon>Bacteria</taxon>
        <taxon>Pseudomonadati</taxon>
        <taxon>Planctomycetota</taxon>
        <taxon>Planctomycetia</taxon>
        <taxon>Gemmatales</taxon>
        <taxon>Gemmataceae</taxon>
        <taxon>Fimbriiglobus</taxon>
    </lineage>
</organism>
<dbReference type="SUPFAM" id="SSF88946">
    <property type="entry name" value="Sigma2 domain of RNA polymerase sigma factors"/>
    <property type="match status" value="1"/>
</dbReference>
<proteinExistence type="predicted"/>
<evidence type="ECO:0000256" key="1">
    <source>
        <dbReference type="SAM" id="MobiDB-lite"/>
    </source>
</evidence>
<dbReference type="GO" id="GO:0003677">
    <property type="term" value="F:DNA binding"/>
    <property type="evidence" value="ECO:0007669"/>
    <property type="project" value="InterPro"/>
</dbReference>
<dbReference type="GO" id="GO:0006352">
    <property type="term" value="P:DNA-templated transcription initiation"/>
    <property type="evidence" value="ECO:0007669"/>
    <property type="project" value="InterPro"/>
</dbReference>
<dbReference type="Gene3D" id="1.10.10.10">
    <property type="entry name" value="Winged helix-like DNA-binding domain superfamily/Winged helix DNA-binding domain"/>
    <property type="match status" value="1"/>
</dbReference>
<dbReference type="InterPro" id="IPR016032">
    <property type="entry name" value="Sig_transdc_resp-reg_C-effctor"/>
</dbReference>
<comment type="caution">
    <text evidence="3">The sequence shown here is derived from an EMBL/GenBank/DDBJ whole genome shotgun (WGS) entry which is preliminary data.</text>
</comment>